<dbReference type="Proteomes" id="UP000000844">
    <property type="component" value="Chromosome"/>
</dbReference>
<name>D3PZ33_STANL</name>
<dbReference type="HOGENOM" id="CLU_081211_1_0_11"/>
<dbReference type="RefSeq" id="WP_013021033.1">
    <property type="nucleotide sequence ID" value="NC_013947.1"/>
</dbReference>
<feature type="domain" description="DUF4097" evidence="1">
    <location>
        <begin position="134"/>
        <end position="226"/>
    </location>
</feature>
<dbReference type="STRING" id="446470.Snas_5832"/>
<sequence length="229" mass="24438">MPTFETPKPVNVEITVMLGNVTVTAEDRTDTTVTVTPTNPDNEADVKAASETHVELSGDTVTIKGLKFRKYIGPTKNNLSVDISVAVPTGSSLFAKAYGSVLNLTTSGRLDRCEFRTGAGRLVLDHVGPMRLRTDGNIVIDRADGDVDATTSTGNIRISEVKQGTVELKTSFGEIEVGVPEGTAALLDLQTSLGSIRNHLTDTSEPAPDDRTVKVRARTSGGDIEIRRS</sequence>
<dbReference type="KEGG" id="sna:Snas_5832"/>
<evidence type="ECO:0000313" key="2">
    <source>
        <dbReference type="EMBL" id="ADD45462.1"/>
    </source>
</evidence>
<dbReference type="AlphaFoldDB" id="D3PZ33"/>
<keyword evidence="3" id="KW-1185">Reference proteome</keyword>
<dbReference type="OrthoDB" id="3252095at2"/>
<evidence type="ECO:0000259" key="1">
    <source>
        <dbReference type="Pfam" id="PF13349"/>
    </source>
</evidence>
<organism evidence="2 3">
    <name type="scientific">Stackebrandtia nassauensis (strain DSM 44728 / CIP 108903 / NRRL B-16338 / NBRC 102104 / LLR-40K-21)</name>
    <dbReference type="NCBI Taxonomy" id="446470"/>
    <lineage>
        <taxon>Bacteria</taxon>
        <taxon>Bacillati</taxon>
        <taxon>Actinomycetota</taxon>
        <taxon>Actinomycetes</taxon>
        <taxon>Glycomycetales</taxon>
        <taxon>Glycomycetaceae</taxon>
        <taxon>Stackebrandtia</taxon>
    </lineage>
</organism>
<dbReference type="Pfam" id="PF13349">
    <property type="entry name" value="DUF4097"/>
    <property type="match status" value="1"/>
</dbReference>
<dbReference type="eggNOG" id="COG3595">
    <property type="taxonomic scope" value="Bacteria"/>
</dbReference>
<dbReference type="InterPro" id="IPR025164">
    <property type="entry name" value="Toastrack_DUF4097"/>
</dbReference>
<proteinExistence type="predicted"/>
<gene>
    <name evidence="2" type="ordered locus">Snas_5832</name>
</gene>
<accession>D3PZ33</accession>
<dbReference type="EMBL" id="CP001778">
    <property type="protein sequence ID" value="ADD45462.1"/>
    <property type="molecule type" value="Genomic_DNA"/>
</dbReference>
<protein>
    <recommendedName>
        <fullName evidence="1">DUF4097 domain-containing protein</fullName>
    </recommendedName>
</protein>
<evidence type="ECO:0000313" key="3">
    <source>
        <dbReference type="Proteomes" id="UP000000844"/>
    </source>
</evidence>
<reference evidence="2 3" key="1">
    <citation type="journal article" date="2009" name="Stand. Genomic Sci.">
        <title>Complete genome sequence of Stackebrandtia nassauensis type strain (LLR-40K-21).</title>
        <authorList>
            <person name="Munk C."/>
            <person name="Lapidus A."/>
            <person name="Copeland A."/>
            <person name="Jando M."/>
            <person name="Mayilraj S."/>
            <person name="Glavina Del Rio T."/>
            <person name="Nolan M."/>
            <person name="Chen F."/>
            <person name="Lucas S."/>
            <person name="Tice H."/>
            <person name="Cheng J.F."/>
            <person name="Han C."/>
            <person name="Detter J.C."/>
            <person name="Bruce D."/>
            <person name="Goodwin L."/>
            <person name="Chain P."/>
            <person name="Pitluck S."/>
            <person name="Goker M."/>
            <person name="Ovchinikova G."/>
            <person name="Pati A."/>
            <person name="Ivanova N."/>
            <person name="Mavromatis K."/>
            <person name="Chen A."/>
            <person name="Palaniappan K."/>
            <person name="Land M."/>
            <person name="Hauser L."/>
            <person name="Chang Y.J."/>
            <person name="Jeffries C.D."/>
            <person name="Bristow J."/>
            <person name="Eisen J.A."/>
            <person name="Markowitz V."/>
            <person name="Hugenholtz P."/>
            <person name="Kyrpides N.C."/>
            <person name="Klenk H.P."/>
        </authorList>
    </citation>
    <scope>NUCLEOTIDE SEQUENCE [LARGE SCALE GENOMIC DNA]</scope>
    <source>
        <strain evidence="3">DSM 44728 / CIP 108903 / NRRL B-16338 / NBRC 102104 / LLR-40K-21</strain>
    </source>
</reference>